<sequence>MENIEFNEKEGLYVADFESKGKCVIQIDNNTADNLVFYRHMPGMEPSSYDKLDFDCRKRIFDLNIPVGMMIRIISKTQVNAAKMVVVQPEDGSGGQTITGATASVDANTGIPEVSVALQEGNLNFTFKNLKGETGAKGADGENGKDGTNGEKGKTGAKITSIELSIIGTTITGTAHLDDDSTASITGTYTPGE</sequence>
<feature type="region of interest" description="Disordered" evidence="1">
    <location>
        <begin position="134"/>
        <end position="155"/>
    </location>
</feature>
<protein>
    <submittedName>
        <fullName evidence="2">Nucleoid-associated protein</fullName>
    </submittedName>
</protein>
<name>A0A8S5SJL1_9CAUD</name>
<evidence type="ECO:0000313" key="2">
    <source>
        <dbReference type="EMBL" id="DAF51150.1"/>
    </source>
</evidence>
<dbReference type="EMBL" id="BK032610">
    <property type="protein sequence ID" value="DAF51150.1"/>
    <property type="molecule type" value="Genomic_DNA"/>
</dbReference>
<accession>A0A8S5SJL1</accession>
<proteinExistence type="predicted"/>
<evidence type="ECO:0000256" key="1">
    <source>
        <dbReference type="SAM" id="MobiDB-lite"/>
    </source>
</evidence>
<dbReference type="Gene3D" id="1.20.5.320">
    <property type="entry name" value="6-Phosphogluconate Dehydrogenase, domain 3"/>
    <property type="match status" value="1"/>
</dbReference>
<feature type="compositionally biased region" description="Basic and acidic residues" evidence="1">
    <location>
        <begin position="139"/>
        <end position="154"/>
    </location>
</feature>
<organism evidence="2">
    <name type="scientific">Siphoviridae sp. ct4Uy2</name>
    <dbReference type="NCBI Taxonomy" id="2827777"/>
    <lineage>
        <taxon>Viruses</taxon>
        <taxon>Duplodnaviria</taxon>
        <taxon>Heunggongvirae</taxon>
        <taxon>Uroviricota</taxon>
        <taxon>Caudoviricetes</taxon>
    </lineage>
</organism>
<reference evidence="2" key="1">
    <citation type="journal article" date="2021" name="Proc. Natl. Acad. Sci. U.S.A.">
        <title>A Catalog of Tens of Thousands of Viruses from Human Metagenomes Reveals Hidden Associations with Chronic Diseases.</title>
        <authorList>
            <person name="Tisza M.J."/>
            <person name="Buck C.B."/>
        </authorList>
    </citation>
    <scope>NUCLEOTIDE SEQUENCE</scope>
    <source>
        <strain evidence="2">Ct4Uy2</strain>
    </source>
</reference>